<name>A0A2H3BHQ2_9AGAR</name>
<protein>
    <submittedName>
        <fullName evidence="2">Uncharacterized protein</fullName>
    </submittedName>
</protein>
<feature type="compositionally biased region" description="Acidic residues" evidence="1">
    <location>
        <begin position="117"/>
        <end position="143"/>
    </location>
</feature>
<evidence type="ECO:0000313" key="3">
    <source>
        <dbReference type="Proteomes" id="UP000218334"/>
    </source>
</evidence>
<feature type="compositionally biased region" description="Low complexity" evidence="1">
    <location>
        <begin position="71"/>
        <end position="84"/>
    </location>
</feature>
<feature type="region of interest" description="Disordered" evidence="1">
    <location>
        <begin position="291"/>
        <end position="311"/>
    </location>
</feature>
<organism evidence="2 3">
    <name type="scientific">Armillaria solidipes</name>
    <dbReference type="NCBI Taxonomy" id="1076256"/>
    <lineage>
        <taxon>Eukaryota</taxon>
        <taxon>Fungi</taxon>
        <taxon>Dikarya</taxon>
        <taxon>Basidiomycota</taxon>
        <taxon>Agaricomycotina</taxon>
        <taxon>Agaricomycetes</taxon>
        <taxon>Agaricomycetidae</taxon>
        <taxon>Agaricales</taxon>
        <taxon>Marasmiineae</taxon>
        <taxon>Physalacriaceae</taxon>
        <taxon>Armillaria</taxon>
    </lineage>
</organism>
<gene>
    <name evidence="2" type="ORF">ARMSODRAFT_1024791</name>
</gene>
<dbReference type="EMBL" id="KZ293465">
    <property type="protein sequence ID" value="PBK62596.1"/>
    <property type="molecule type" value="Genomic_DNA"/>
</dbReference>
<sequence length="347" mass="38820">MESTKPAAFYAPDVAPPPPLVVPLAATDIIVPWMLTAWALEPLPRDLKPLAKTLRRTKARFRPYPTEATRGRSGSPARGRSATPAPSPSSSPLPRIDKGKNKQTSTPPPPTPGPMDSGEEDGEDEEGGEDEEDGDEDEDGENGEELRNEHVLKQPSRATVERLLIPQPKGIGSLGLKQLGTELNWSDDSYERLVKHAEKIFPKHMRNDKRAQLHGKHSNARQMLREFADPLESYVDYWPLAQVAQRLCKKKAEKVRTNAVKRTVMAIQEAAASRPVPRTITVKKKKAVIIQEPPTESSPPRRSQEPTTGTFPPCRKVWNVDAHQYCYSHIVSSHKYEVMKARRHTHQ</sequence>
<dbReference type="AlphaFoldDB" id="A0A2H3BHQ2"/>
<feature type="compositionally biased region" description="Low complexity" evidence="1">
    <location>
        <begin position="291"/>
        <end position="308"/>
    </location>
</feature>
<evidence type="ECO:0000313" key="2">
    <source>
        <dbReference type="EMBL" id="PBK62596.1"/>
    </source>
</evidence>
<reference evidence="3" key="1">
    <citation type="journal article" date="2017" name="Nat. Ecol. Evol.">
        <title>Genome expansion and lineage-specific genetic innovations in the forest pathogenic fungi Armillaria.</title>
        <authorList>
            <person name="Sipos G."/>
            <person name="Prasanna A.N."/>
            <person name="Walter M.C."/>
            <person name="O'Connor E."/>
            <person name="Balint B."/>
            <person name="Krizsan K."/>
            <person name="Kiss B."/>
            <person name="Hess J."/>
            <person name="Varga T."/>
            <person name="Slot J."/>
            <person name="Riley R."/>
            <person name="Boka B."/>
            <person name="Rigling D."/>
            <person name="Barry K."/>
            <person name="Lee J."/>
            <person name="Mihaltcheva S."/>
            <person name="LaButti K."/>
            <person name="Lipzen A."/>
            <person name="Waldron R."/>
            <person name="Moloney N.M."/>
            <person name="Sperisen C."/>
            <person name="Kredics L."/>
            <person name="Vagvoelgyi C."/>
            <person name="Patrignani A."/>
            <person name="Fitzpatrick D."/>
            <person name="Nagy I."/>
            <person name="Doyle S."/>
            <person name="Anderson J.B."/>
            <person name="Grigoriev I.V."/>
            <person name="Gueldener U."/>
            <person name="Muensterkoetter M."/>
            <person name="Nagy L.G."/>
        </authorList>
    </citation>
    <scope>NUCLEOTIDE SEQUENCE [LARGE SCALE GENOMIC DNA]</scope>
    <source>
        <strain evidence="3">28-4</strain>
    </source>
</reference>
<feature type="region of interest" description="Disordered" evidence="1">
    <location>
        <begin position="54"/>
        <end position="160"/>
    </location>
</feature>
<accession>A0A2H3BHQ2</accession>
<keyword evidence="3" id="KW-1185">Reference proteome</keyword>
<proteinExistence type="predicted"/>
<dbReference type="Proteomes" id="UP000218334">
    <property type="component" value="Unassembled WGS sequence"/>
</dbReference>
<evidence type="ECO:0000256" key="1">
    <source>
        <dbReference type="SAM" id="MobiDB-lite"/>
    </source>
</evidence>